<comment type="caution">
    <text evidence="9">The sequence shown here is derived from an EMBL/GenBank/DDBJ whole genome shotgun (WGS) entry which is preliminary data.</text>
</comment>
<evidence type="ECO:0000256" key="4">
    <source>
        <dbReference type="ARBA" id="ARBA00023088"/>
    </source>
</evidence>
<dbReference type="Gene3D" id="3.60.10.10">
    <property type="entry name" value="Endonuclease/exonuclease/phosphatase"/>
    <property type="match status" value="1"/>
</dbReference>
<feature type="compositionally biased region" description="Gly residues" evidence="5">
    <location>
        <begin position="1601"/>
        <end position="1622"/>
    </location>
</feature>
<feature type="domain" description="Gram-positive cocci surface proteins LPxTG" evidence="7">
    <location>
        <begin position="1625"/>
        <end position="1658"/>
    </location>
</feature>
<dbReference type="CDD" id="cd04486">
    <property type="entry name" value="YhcR_OBF_like"/>
    <property type="match status" value="1"/>
</dbReference>
<dbReference type="EMBL" id="RZGZ01000002">
    <property type="protein sequence ID" value="RUR01717.1"/>
    <property type="molecule type" value="Genomic_DNA"/>
</dbReference>
<keyword evidence="6" id="KW-0812">Transmembrane</keyword>
<keyword evidence="9" id="KW-0540">Nuclease</keyword>
<dbReference type="InterPro" id="IPR006179">
    <property type="entry name" value="5_nucleotidase/apyrase"/>
</dbReference>
<dbReference type="GO" id="GO:0016787">
    <property type="term" value="F:hydrolase activity"/>
    <property type="evidence" value="ECO:0007669"/>
    <property type="project" value="InterPro"/>
</dbReference>
<dbReference type="GO" id="GO:0009166">
    <property type="term" value="P:nucleotide catabolic process"/>
    <property type="evidence" value="ECO:0007669"/>
    <property type="project" value="InterPro"/>
</dbReference>
<reference evidence="9 10" key="1">
    <citation type="submission" date="2018-12" db="EMBL/GenBank/DDBJ databases">
        <authorList>
            <person name="Li F."/>
        </authorList>
    </citation>
    <scope>NUCLEOTIDE SEQUENCE [LARGE SCALE GENOMIC DNA]</scope>
    <source>
        <strain evidence="9 10">EGI 6500705</strain>
    </source>
</reference>
<keyword evidence="6" id="KW-0472">Membrane</keyword>
<feature type="region of interest" description="Disordered" evidence="5">
    <location>
        <begin position="213"/>
        <end position="244"/>
    </location>
</feature>
<dbReference type="InterPro" id="IPR001322">
    <property type="entry name" value="Lamin_tail_dom"/>
</dbReference>
<feature type="region of interest" description="Disordered" evidence="5">
    <location>
        <begin position="1590"/>
        <end position="1622"/>
    </location>
</feature>
<keyword evidence="9" id="KW-0378">Hydrolase</keyword>
<dbReference type="InterPro" id="IPR019931">
    <property type="entry name" value="LPXTG_anchor"/>
</dbReference>
<dbReference type="PANTHER" id="PTHR42834">
    <property type="entry name" value="ENDONUCLEASE/EXONUCLEASE/PHOSPHATASE FAMILY PROTEIN (AFU_ORTHOLOGUE AFUA_3G09210)"/>
    <property type="match status" value="1"/>
</dbReference>
<dbReference type="PRINTS" id="PR01607">
    <property type="entry name" value="APYRASEFAMLY"/>
</dbReference>
<keyword evidence="1" id="KW-0134">Cell wall</keyword>
<dbReference type="PROSITE" id="PS51841">
    <property type="entry name" value="LTD"/>
    <property type="match status" value="1"/>
</dbReference>
<dbReference type="Pfam" id="PF02872">
    <property type="entry name" value="5_nucleotid_C"/>
    <property type="match status" value="1"/>
</dbReference>
<keyword evidence="6" id="KW-1133">Transmembrane helix</keyword>
<keyword evidence="4" id="KW-0572">Peptidoglycan-anchor</keyword>
<feature type="compositionally biased region" description="Acidic residues" evidence="5">
    <location>
        <begin position="228"/>
        <end position="243"/>
    </location>
</feature>
<dbReference type="Gene3D" id="3.90.780.10">
    <property type="entry name" value="5'-Nucleotidase, C-terminal domain"/>
    <property type="match status" value="1"/>
</dbReference>
<dbReference type="InterPro" id="IPR008334">
    <property type="entry name" value="5'-Nucleotdase_C"/>
</dbReference>
<keyword evidence="10" id="KW-1185">Reference proteome</keyword>
<dbReference type="Pfam" id="PF00932">
    <property type="entry name" value="LTD"/>
    <property type="match status" value="1"/>
</dbReference>
<evidence type="ECO:0000259" key="8">
    <source>
        <dbReference type="PROSITE" id="PS51841"/>
    </source>
</evidence>
<evidence type="ECO:0000313" key="9">
    <source>
        <dbReference type="EMBL" id="RUR01717.1"/>
    </source>
</evidence>
<gene>
    <name evidence="9" type="ORF">ELQ94_09650</name>
</gene>
<feature type="transmembrane region" description="Helical" evidence="6">
    <location>
        <begin position="1632"/>
        <end position="1652"/>
    </location>
</feature>
<proteinExistence type="predicted"/>
<feature type="compositionally biased region" description="Low complexity" evidence="5">
    <location>
        <begin position="214"/>
        <end position="227"/>
    </location>
</feature>
<evidence type="ECO:0000256" key="5">
    <source>
        <dbReference type="SAM" id="MobiDB-lite"/>
    </source>
</evidence>
<keyword evidence="2" id="KW-0964">Secreted</keyword>
<dbReference type="CDD" id="cd10283">
    <property type="entry name" value="MnuA_DNase1-like"/>
    <property type="match status" value="1"/>
</dbReference>
<dbReference type="InterPro" id="IPR029052">
    <property type="entry name" value="Metallo-depent_PP-like"/>
</dbReference>
<evidence type="ECO:0000256" key="2">
    <source>
        <dbReference type="ARBA" id="ARBA00022525"/>
    </source>
</evidence>
<dbReference type="Gene3D" id="3.60.21.10">
    <property type="match status" value="1"/>
</dbReference>
<feature type="domain" description="LTD" evidence="8">
    <location>
        <begin position="32"/>
        <end position="179"/>
    </location>
</feature>
<dbReference type="PROSITE" id="PS50847">
    <property type="entry name" value="GRAM_POS_ANCHORING"/>
    <property type="match status" value="1"/>
</dbReference>
<dbReference type="Pfam" id="PF00149">
    <property type="entry name" value="Metallophos"/>
    <property type="match status" value="1"/>
</dbReference>
<dbReference type="SUPFAM" id="SSF56219">
    <property type="entry name" value="DNase I-like"/>
    <property type="match status" value="1"/>
</dbReference>
<organism evidence="9 10">
    <name type="scientific">Labedella endophytica</name>
    <dbReference type="NCBI Taxonomy" id="1523160"/>
    <lineage>
        <taxon>Bacteria</taxon>
        <taxon>Bacillati</taxon>
        <taxon>Actinomycetota</taxon>
        <taxon>Actinomycetes</taxon>
        <taxon>Micrococcales</taxon>
        <taxon>Microbacteriaceae</taxon>
        <taxon>Labedella</taxon>
    </lineage>
</organism>
<keyword evidence="9" id="KW-0255">Endonuclease</keyword>
<dbReference type="InterPro" id="IPR036691">
    <property type="entry name" value="Endo/exonu/phosph_ase_sf"/>
</dbReference>
<feature type="compositionally biased region" description="Low complexity" evidence="5">
    <location>
        <begin position="1591"/>
        <end position="1600"/>
    </location>
</feature>
<dbReference type="PANTHER" id="PTHR42834:SF1">
    <property type="entry name" value="ENDONUCLEASE_EXONUCLEASE_PHOSPHATASE FAMILY PROTEIN (AFU_ORTHOLOGUE AFUA_3G09210)"/>
    <property type="match status" value="1"/>
</dbReference>
<dbReference type="Proteomes" id="UP000274909">
    <property type="component" value="Unassembled WGS sequence"/>
</dbReference>
<protein>
    <submittedName>
        <fullName evidence="9">ExeM/NucH family extracellular endonuclease</fullName>
    </submittedName>
</protein>
<name>A0A3S0VH00_9MICO</name>
<feature type="region of interest" description="Disordered" evidence="5">
    <location>
        <begin position="1474"/>
        <end position="1498"/>
    </location>
</feature>
<evidence type="ECO:0000256" key="3">
    <source>
        <dbReference type="ARBA" id="ARBA00022729"/>
    </source>
</evidence>
<evidence type="ECO:0000256" key="1">
    <source>
        <dbReference type="ARBA" id="ARBA00022512"/>
    </source>
</evidence>
<dbReference type="OrthoDB" id="1016457at2"/>
<dbReference type="GO" id="GO:0004519">
    <property type="term" value="F:endonuclease activity"/>
    <property type="evidence" value="ECO:0007669"/>
    <property type="project" value="UniProtKB-KW"/>
</dbReference>
<dbReference type="InterPro" id="IPR036907">
    <property type="entry name" value="5'-Nucleotdase_C_sf"/>
</dbReference>
<dbReference type="InterPro" id="IPR047971">
    <property type="entry name" value="ExeM-like"/>
</dbReference>
<dbReference type="NCBIfam" id="NF033681">
    <property type="entry name" value="ExeM_NucH_DNase"/>
    <property type="match status" value="1"/>
</dbReference>
<evidence type="ECO:0000259" key="7">
    <source>
        <dbReference type="PROSITE" id="PS50847"/>
    </source>
</evidence>
<dbReference type="SUPFAM" id="SSF56300">
    <property type="entry name" value="Metallo-dependent phosphatases"/>
    <property type="match status" value="1"/>
</dbReference>
<sequence>MLLSQSATRPGGIHTARAGLATLLGGALVAAPFIGVAAPASAAVDGSDVVISEAFLNGGSNGAAYTHKFVELYNPTDAAISLDGMSIQYRSAAGDANPSGVYALSGSVAAGGYYLVQGTSNGSAGAALPAADATLPGNMSFAGAGGTIFLADQATVLTAPPTGSIVGNDAIVDLVGYGTSKTFETAAAPAASVTTSIARTAGADTDSNAADFVAGAPTPTNAAGTAPEEPEEPGEPEPEEPVEPGEPITIAAIQGTGTETPLAGQTVTTTGVVTAAYPAGGFNGYYIQTPGTGGDIELGAQTASDAVFVYSAATVGSVAVGDHVQVTGTASEFNGLTQVVVPTAAGLTVLDTAAEAPVAAAVSYPTEASQREALEGMLLAPEGAFTVSNTYSTNQYAEIGLAAGDTPLITPTEIARPGSAEYTAAVAANAARGVTLDDGASINFLGGDTNKAIPLPYLTQDDSITVGSAVEFTEPVIIDYRNNTWKFQPTTQLTAEDELPAAFSDVRPTAPDAVGGDIQIASFNVLNYFTTTGDELNGCTFYTDRAGDPVTVNSGCDARGAAEDEDLERQEAKIVAAINGLGAEVVSLEEIENSVKFGADRDESLSILVDALNEAAGSDVWAFVPSPDASELPSVDAQDVIRNAFIYKQADVQPVGDSSVLLDAAFNNARQPLAQEFQVTDADGTFIAIVNHFKSKGSGSGADADQNDGQGGSNASRVAQAEALVEFSSDLRAELGTDEVFLIGDFNAYTMEDPSVVLMDAGYVDQGSKTGEYSYSFSGQSGSLDHIYASPAADAKITGVDIWNINSGESIAKEYSRYNYNATDFYDESVYRSSDHDPVLVGYSAEALPVELNLIDINDFHGRIDANTVKFAGTIEQLKAEYGDDNSMFVSSGDNVGASVFASSSQNDQPTIDVLNTLELIASAVGNHEFDQGFADLTDRIETEADWDYLGANVYEKGTTNPALQEYTLAEIDGLTVAFIGTVTEETPTLVSPANVATLDFGDPVEAVNRVAGELTDGDAANGEADVIVANYHEGAGAGTPDGATLEEEIAEDGVFTDIVTKTSAAVDVIFTGHTHKQYAWDAPIPGVEGETRPVLQTGNYGEFIGNVVLTLDPATGEVQSYVAKNVPRTTVADDVLVATYPRVAEVKAIVDAALAEAAVIGNQPKGSVTADITTAFGGGSYVDGKWTGGTRDDRASESTLGNTVADALQSILSSDERGGAEIGVVNSGGLRGELIYAPDGTITYSEANAVLPFLNNLYTTTLTGANFKAALEQQWQTNADGTIPSRPFLKLGLSDNVEYTYDAARAQGDRITGIWVDGEPIVASQDYRIGSFSFLLQGGDNFRVFGEKGKDTRDSGLIDRDAWISYLEANPGLSPEFDRKSVSVTNAPTDVVEPGSTVTFDVSSLDLTSLGSPVNTSLSAEWAGTDASFDPITVANGAASVSLTVPADAAAASEIVLTAQPSGTTFRVPVSVNAAEEPQPEPGKPTTPPVGVDSDDLPADAEGDISVAPDVVNPGDEITAFVGTEYAGDWVAVWMYSAPTLIADWQQVSAAGTVTATIPLDATAGEHIIAVTDADNAVLGWDTITVLAADGDPGTPGTPGDDGGSGDGSGNGSGDGSGNDDGGLAVTGATVAPIAALALLLLMAGAAVLIMRRRAQA</sequence>
<keyword evidence="3" id="KW-0732">Signal</keyword>
<evidence type="ECO:0000313" key="10">
    <source>
        <dbReference type="Proteomes" id="UP000274909"/>
    </source>
</evidence>
<accession>A0A3S0VH00</accession>
<dbReference type="InterPro" id="IPR004843">
    <property type="entry name" value="Calcineurin-like_PHP"/>
</dbReference>
<evidence type="ECO:0000256" key="6">
    <source>
        <dbReference type="SAM" id="Phobius"/>
    </source>
</evidence>
<dbReference type="SUPFAM" id="SSF55816">
    <property type="entry name" value="5'-nucleotidase (syn. UDP-sugar hydrolase), C-terminal domain"/>
    <property type="match status" value="1"/>
</dbReference>